<evidence type="ECO:0000259" key="1">
    <source>
        <dbReference type="Pfam" id="PF01408"/>
    </source>
</evidence>
<proteinExistence type="predicted"/>
<dbReference type="Pfam" id="PF01408">
    <property type="entry name" value="GFO_IDH_MocA"/>
    <property type="match status" value="1"/>
</dbReference>
<feature type="domain" description="GFO/IDH/MocA-like oxidoreductase" evidence="2">
    <location>
        <begin position="138"/>
        <end position="260"/>
    </location>
</feature>
<reference evidence="3 4" key="1">
    <citation type="submission" date="2014-08" db="EMBL/GenBank/DDBJ databases">
        <title>Fervidobacterium pennivorans DYC genome.</title>
        <authorList>
            <person name="Wushke S."/>
        </authorList>
    </citation>
    <scope>NUCLEOTIDE SEQUENCE [LARGE SCALE GENOMIC DNA]</scope>
    <source>
        <strain evidence="3 4">DYC</strain>
    </source>
</reference>
<evidence type="ECO:0000313" key="3">
    <source>
        <dbReference type="EMBL" id="ANE41416.1"/>
    </source>
</evidence>
<dbReference type="GO" id="GO:0000166">
    <property type="term" value="F:nucleotide binding"/>
    <property type="evidence" value="ECO:0007669"/>
    <property type="project" value="InterPro"/>
</dbReference>
<dbReference type="PANTHER" id="PTHR42840">
    <property type="entry name" value="NAD(P)-BINDING ROSSMANN-FOLD SUPERFAMILY PROTEIN-RELATED"/>
    <property type="match status" value="1"/>
</dbReference>
<accession>A0A172T384</accession>
<dbReference type="Proteomes" id="UP000077096">
    <property type="component" value="Chromosome"/>
</dbReference>
<dbReference type="GO" id="GO:0005737">
    <property type="term" value="C:cytoplasm"/>
    <property type="evidence" value="ECO:0007669"/>
    <property type="project" value="TreeGrafter"/>
</dbReference>
<dbReference type="SUPFAM" id="SSF55347">
    <property type="entry name" value="Glyceraldehyde-3-phosphate dehydrogenase-like, C-terminal domain"/>
    <property type="match status" value="1"/>
</dbReference>
<dbReference type="SUPFAM" id="SSF51735">
    <property type="entry name" value="NAD(P)-binding Rossmann-fold domains"/>
    <property type="match status" value="1"/>
</dbReference>
<dbReference type="PANTHER" id="PTHR42840:SF5">
    <property type="entry name" value="NAD(P)-BINDING ROSSMANN-FOLD SUPERFAMILY PROTEIN"/>
    <property type="match status" value="1"/>
</dbReference>
<dbReference type="EMBL" id="CP011393">
    <property type="protein sequence ID" value="ANE41416.1"/>
    <property type="molecule type" value="Genomic_DNA"/>
</dbReference>
<dbReference type="Gene3D" id="3.40.50.720">
    <property type="entry name" value="NAD(P)-binding Rossmann-like Domain"/>
    <property type="match status" value="1"/>
</dbReference>
<protein>
    <submittedName>
        <fullName evidence="3">Oxidoreductase</fullName>
    </submittedName>
</protein>
<dbReference type="Gene3D" id="3.30.360.10">
    <property type="entry name" value="Dihydrodipicolinate Reductase, domain 2"/>
    <property type="match status" value="1"/>
</dbReference>
<evidence type="ECO:0000313" key="4">
    <source>
        <dbReference type="Proteomes" id="UP000077096"/>
    </source>
</evidence>
<feature type="domain" description="Gfo/Idh/MocA-like oxidoreductase N-terminal" evidence="1">
    <location>
        <begin position="4"/>
        <end position="126"/>
    </location>
</feature>
<dbReference type="Pfam" id="PF22725">
    <property type="entry name" value="GFO_IDH_MocA_C3"/>
    <property type="match status" value="1"/>
</dbReference>
<dbReference type="KEGG" id="fng:JM64_05090"/>
<dbReference type="OrthoDB" id="9815825at2"/>
<dbReference type="GO" id="GO:0016491">
    <property type="term" value="F:oxidoreductase activity"/>
    <property type="evidence" value="ECO:0007669"/>
    <property type="project" value="TreeGrafter"/>
</dbReference>
<dbReference type="PATRIC" id="fig|93466.3.peg.1083"/>
<name>A0A172T384_FERPE</name>
<dbReference type="GO" id="GO:0006740">
    <property type="term" value="P:NADPH regeneration"/>
    <property type="evidence" value="ECO:0007669"/>
    <property type="project" value="TreeGrafter"/>
</dbReference>
<dbReference type="AlphaFoldDB" id="A0A172T384"/>
<organism evidence="3 4">
    <name type="scientific">Fervidobacterium pennivorans</name>
    <dbReference type="NCBI Taxonomy" id="93466"/>
    <lineage>
        <taxon>Bacteria</taxon>
        <taxon>Thermotogati</taxon>
        <taxon>Thermotogota</taxon>
        <taxon>Thermotogae</taxon>
        <taxon>Thermotogales</taxon>
        <taxon>Fervidobacteriaceae</taxon>
        <taxon>Fervidobacterium</taxon>
    </lineage>
</organism>
<dbReference type="InterPro" id="IPR036291">
    <property type="entry name" value="NAD(P)-bd_dom_sf"/>
</dbReference>
<gene>
    <name evidence="3" type="ORF">JM64_05090</name>
</gene>
<evidence type="ECO:0000259" key="2">
    <source>
        <dbReference type="Pfam" id="PF22725"/>
    </source>
</evidence>
<sequence>MKKIRLGIVGCGIAARELHFPALKELTDKFEIVAVTSRTREHAEDFAKLVSETLGSTPQVFNSYEELLLSKQVDAVDLTLPIELNVPFIKQAVEHDLHVICEKPISTDVKSGKELVEFSLQTNKVIYIAENYRHAFKYNKIRELLHEGAIGQPIFVDWHLWIGMDKENKYVKTTWRQIPKHIGGFLSDGGVHHIAALRVMLGDIEWVSGQVKRITDYLGDVDFLSTLFEFKTGVVGNYTVSYAVKGEKYFEIVGTEGKIRLTPNSIVLSGKVNEEIPLIQENTFKKEFEDFYEVLTTEKPNILGNPAEALKDLAFFEAAIKSKGEKVEIERLIKEA</sequence>
<dbReference type="InterPro" id="IPR000683">
    <property type="entry name" value="Gfo/Idh/MocA-like_OxRdtase_N"/>
</dbReference>
<dbReference type="InterPro" id="IPR055170">
    <property type="entry name" value="GFO_IDH_MocA-like_dom"/>
</dbReference>